<keyword evidence="2" id="KW-1185">Reference proteome</keyword>
<protein>
    <submittedName>
        <fullName evidence="1">Uncharacterized protein</fullName>
    </submittedName>
</protein>
<dbReference type="RefSeq" id="WP_344545153.1">
    <property type="nucleotide sequence ID" value="NZ_BAAATD010000007.1"/>
</dbReference>
<proteinExistence type="predicted"/>
<gene>
    <name evidence="1" type="ORF">GCM10010411_53290</name>
</gene>
<evidence type="ECO:0000313" key="2">
    <source>
        <dbReference type="Proteomes" id="UP001501509"/>
    </source>
</evidence>
<reference evidence="1 2" key="1">
    <citation type="journal article" date="2019" name="Int. J. Syst. Evol. Microbiol.">
        <title>The Global Catalogue of Microorganisms (GCM) 10K type strain sequencing project: providing services to taxonomists for standard genome sequencing and annotation.</title>
        <authorList>
            <consortium name="The Broad Institute Genomics Platform"/>
            <consortium name="The Broad Institute Genome Sequencing Center for Infectious Disease"/>
            <person name="Wu L."/>
            <person name="Ma J."/>
        </authorList>
    </citation>
    <scope>NUCLEOTIDE SEQUENCE [LARGE SCALE GENOMIC DNA]</scope>
    <source>
        <strain evidence="1 2">JCM 6833</strain>
    </source>
</reference>
<accession>A0ABN3Q3D7</accession>
<sequence>MTDAALPLVADVFPDLAADVVELLRADDDPLAETIAGLPFYGVCTCSSTCRAAFHLTGGSRLQRRVTRWATTVQTGIGT</sequence>
<dbReference type="EMBL" id="BAAATD010000007">
    <property type="protein sequence ID" value="GAA2611977.1"/>
    <property type="molecule type" value="Genomic_DNA"/>
</dbReference>
<organism evidence="1 2">
    <name type="scientific">Actinomadura fulvescens</name>
    <dbReference type="NCBI Taxonomy" id="46160"/>
    <lineage>
        <taxon>Bacteria</taxon>
        <taxon>Bacillati</taxon>
        <taxon>Actinomycetota</taxon>
        <taxon>Actinomycetes</taxon>
        <taxon>Streptosporangiales</taxon>
        <taxon>Thermomonosporaceae</taxon>
        <taxon>Actinomadura</taxon>
    </lineage>
</organism>
<evidence type="ECO:0000313" key="1">
    <source>
        <dbReference type="EMBL" id="GAA2611977.1"/>
    </source>
</evidence>
<dbReference type="Proteomes" id="UP001501509">
    <property type="component" value="Unassembled WGS sequence"/>
</dbReference>
<comment type="caution">
    <text evidence="1">The sequence shown here is derived from an EMBL/GenBank/DDBJ whole genome shotgun (WGS) entry which is preliminary data.</text>
</comment>
<name>A0ABN3Q3D7_9ACTN</name>